<proteinExistence type="predicted"/>
<evidence type="ECO:0000313" key="2">
    <source>
        <dbReference type="EMBL" id="QJA72779.1"/>
    </source>
</evidence>
<dbReference type="EMBL" id="MT141977">
    <property type="protein sequence ID" value="QJA72779.1"/>
    <property type="molecule type" value="Genomic_DNA"/>
</dbReference>
<gene>
    <name evidence="2" type="ORF">MM415A02614_0013</name>
    <name evidence="1" type="ORF">MM415B00683_0048</name>
</gene>
<organism evidence="1">
    <name type="scientific">viral metagenome</name>
    <dbReference type="NCBI Taxonomy" id="1070528"/>
    <lineage>
        <taxon>unclassified sequences</taxon>
        <taxon>metagenomes</taxon>
        <taxon>organismal metagenomes</taxon>
    </lineage>
</organism>
<sequence>MNHYVPLTMHSKKPVAVPRKKERVNFDDLYAERAALMDKMSITELRACREDLKSWIDNINDLSREQDIKPERKKYLSGLRKMVLNLLAYSKTRIREINKQVYCGTTTNQAIEFVRIAAEVLPHNTYQEIMGRVINRDDRTD</sequence>
<dbReference type="AlphaFoldDB" id="A0A6M3J043"/>
<name>A0A6M3J043_9ZZZZ</name>
<dbReference type="EMBL" id="MT141486">
    <property type="protein sequence ID" value="QJA62978.1"/>
    <property type="molecule type" value="Genomic_DNA"/>
</dbReference>
<protein>
    <submittedName>
        <fullName evidence="1">Uncharacterized protein</fullName>
    </submittedName>
</protein>
<evidence type="ECO:0000313" key="1">
    <source>
        <dbReference type="EMBL" id="QJA62978.1"/>
    </source>
</evidence>
<accession>A0A6M3J043</accession>
<reference evidence="1" key="1">
    <citation type="submission" date="2020-03" db="EMBL/GenBank/DDBJ databases">
        <title>The deep terrestrial virosphere.</title>
        <authorList>
            <person name="Holmfeldt K."/>
            <person name="Nilsson E."/>
            <person name="Simone D."/>
            <person name="Lopez-Fernandez M."/>
            <person name="Wu X."/>
            <person name="de Brujin I."/>
            <person name="Lundin D."/>
            <person name="Andersson A."/>
            <person name="Bertilsson S."/>
            <person name="Dopson M."/>
        </authorList>
    </citation>
    <scope>NUCLEOTIDE SEQUENCE</scope>
    <source>
        <strain evidence="2">MM415A02614</strain>
        <strain evidence="1">MM415B00683</strain>
    </source>
</reference>